<reference evidence="2" key="1">
    <citation type="submission" date="2015-09" db="EMBL/GenBank/DDBJ databases">
        <authorList>
            <consortium name="Pathogen Informatics"/>
        </authorList>
    </citation>
    <scope>NUCLEOTIDE SEQUENCE [LARGE SCALE GENOMIC DNA]</scope>
    <source>
        <strain evidence="2">Lake Konstanz</strain>
    </source>
</reference>
<organism evidence="1 2">
    <name type="scientific">Bodo saltans</name>
    <name type="common">Flagellated protozoan</name>
    <dbReference type="NCBI Taxonomy" id="75058"/>
    <lineage>
        <taxon>Eukaryota</taxon>
        <taxon>Discoba</taxon>
        <taxon>Euglenozoa</taxon>
        <taxon>Kinetoplastea</taxon>
        <taxon>Metakinetoplastina</taxon>
        <taxon>Eubodonida</taxon>
        <taxon>Bodonidae</taxon>
        <taxon>Bodo</taxon>
    </lineage>
</organism>
<keyword evidence="2" id="KW-1185">Reference proteome</keyword>
<dbReference type="EMBL" id="CYKH01001545">
    <property type="protein sequence ID" value="CUG87572.1"/>
    <property type="molecule type" value="Genomic_DNA"/>
</dbReference>
<dbReference type="AlphaFoldDB" id="A0A0S4JF14"/>
<accession>A0A0S4JF14</accession>
<dbReference type="Proteomes" id="UP000051952">
    <property type="component" value="Unassembled WGS sequence"/>
</dbReference>
<protein>
    <recommendedName>
        <fullName evidence="3">DUF402 domain-containing protein</fullName>
    </recommendedName>
</protein>
<dbReference type="VEuPathDB" id="TriTrypDB:BSAL_10885"/>
<evidence type="ECO:0000313" key="1">
    <source>
        <dbReference type="EMBL" id="CUG87572.1"/>
    </source>
</evidence>
<proteinExistence type="predicted"/>
<gene>
    <name evidence="1" type="ORF">BSAL_10885</name>
</gene>
<name>A0A0S4JF14_BODSA</name>
<evidence type="ECO:0000313" key="2">
    <source>
        <dbReference type="Proteomes" id="UP000051952"/>
    </source>
</evidence>
<evidence type="ECO:0008006" key="3">
    <source>
        <dbReference type="Google" id="ProtNLM"/>
    </source>
</evidence>
<sequence>MMTPVRFDARRDPRVGDWVVIVPSRWVTVMTSSPPVPPTEHRRRNGHAAEWFWYVHVNGSVVFPHDEPPAVFGGTDYELFTDVATSRLMYKHRWLSSETHPPTDDPAVMGRADVLPPPWLLELQSEWYAVLDALEEAASQELAQQAQREVLVRRGLDPLTGAGPWKPMLP</sequence>